<evidence type="ECO:0000256" key="2">
    <source>
        <dbReference type="SAM" id="MobiDB-lite"/>
    </source>
</evidence>
<dbReference type="AlphaFoldDB" id="A0AAN7W574"/>
<feature type="region of interest" description="Disordered" evidence="2">
    <location>
        <begin position="291"/>
        <end position="320"/>
    </location>
</feature>
<comment type="similarity">
    <text evidence="1">Belongs to the HIBADH-related family. NP60 subfamily.</text>
</comment>
<evidence type="ECO:0000259" key="3">
    <source>
        <dbReference type="Pfam" id="PF03807"/>
    </source>
</evidence>
<feature type="domain" description="Phosphogluconate dehydrogenase NAD-binding putative C-terminal" evidence="4">
    <location>
        <begin position="209"/>
        <end position="280"/>
    </location>
</feature>
<dbReference type="InterPro" id="IPR013328">
    <property type="entry name" value="6PGD_dom2"/>
</dbReference>
<sequence>MAPLATLGILSIGDMGVGIAKLLIANNFRCITNASDRSQATQERARKNSVELVPSDTDLCNTADYILSIVPPRDALATAQRIVTASSNSGFKQRSNPLYYVDLNAVSPRTAREVAKLFSSGSPDVRLIDGGIIGGPPSQKSDGSWTCPSIPVSGPHKWSEAQPGGQRMTEVLKVKHISDQIGAATGLKMCFASLAKGFTALAIESFTTAHNLGVTDQLRAHLEEFNPMAAKTAERGLVSMPPKAYRWVHEMQEIAETFETDGGFEKDESIFRPIAKVYDLVANGTDLGREITEDRQRGKTADDVALLMGEGTKRRKEKTE</sequence>
<dbReference type="Gene3D" id="1.10.1040.10">
    <property type="entry name" value="N-(1-d-carboxylethyl)-l-norvaline Dehydrogenase, domain 2"/>
    <property type="match status" value="1"/>
</dbReference>
<feature type="domain" description="Pyrroline-5-carboxylate reductase catalytic N-terminal" evidence="3">
    <location>
        <begin position="7"/>
        <end position="84"/>
    </location>
</feature>
<dbReference type="Gene3D" id="3.40.50.720">
    <property type="entry name" value="NAD(P)-binding Rossmann-like Domain"/>
    <property type="match status" value="1"/>
</dbReference>
<evidence type="ECO:0000313" key="6">
    <source>
        <dbReference type="Proteomes" id="UP001310594"/>
    </source>
</evidence>
<dbReference type="PANTHER" id="PTHR43580">
    <property type="entry name" value="OXIDOREDUCTASE GLYR1-RELATED"/>
    <property type="match status" value="1"/>
</dbReference>
<evidence type="ECO:0000256" key="1">
    <source>
        <dbReference type="ARBA" id="ARBA00007598"/>
    </source>
</evidence>
<dbReference type="PANTHER" id="PTHR43580:SF2">
    <property type="entry name" value="CYTOKINE-LIKE NUCLEAR FACTOR N-PAC"/>
    <property type="match status" value="1"/>
</dbReference>
<dbReference type="GO" id="GO:0000785">
    <property type="term" value="C:chromatin"/>
    <property type="evidence" value="ECO:0007669"/>
    <property type="project" value="TreeGrafter"/>
</dbReference>
<gene>
    <name evidence="5" type="ORF">LTR97_007593</name>
</gene>
<proteinExistence type="inferred from homology"/>
<reference evidence="5" key="1">
    <citation type="submission" date="2023-08" db="EMBL/GenBank/DDBJ databases">
        <title>Black Yeasts Isolated from many extreme environments.</title>
        <authorList>
            <person name="Coleine C."/>
            <person name="Stajich J.E."/>
            <person name="Selbmann L."/>
        </authorList>
    </citation>
    <scope>NUCLEOTIDE SEQUENCE</scope>
    <source>
        <strain evidence="5">CCFEE 5810</strain>
    </source>
</reference>
<dbReference type="Pfam" id="PF09130">
    <property type="entry name" value="DUF1932"/>
    <property type="match status" value="1"/>
</dbReference>
<dbReference type="Pfam" id="PF03807">
    <property type="entry name" value="F420_oxidored"/>
    <property type="match status" value="1"/>
</dbReference>
<dbReference type="SUPFAM" id="SSF48179">
    <property type="entry name" value="6-phosphogluconate dehydrogenase C-terminal domain-like"/>
    <property type="match status" value="1"/>
</dbReference>
<dbReference type="InterPro" id="IPR008927">
    <property type="entry name" value="6-PGluconate_DH-like_C_sf"/>
</dbReference>
<dbReference type="GO" id="GO:0003677">
    <property type="term" value="F:DNA binding"/>
    <property type="evidence" value="ECO:0007669"/>
    <property type="project" value="TreeGrafter"/>
</dbReference>
<dbReference type="InterPro" id="IPR028939">
    <property type="entry name" value="P5C_Rdtase_cat_N"/>
</dbReference>
<organism evidence="5 6">
    <name type="scientific">Elasticomyces elasticus</name>
    <dbReference type="NCBI Taxonomy" id="574655"/>
    <lineage>
        <taxon>Eukaryota</taxon>
        <taxon>Fungi</taxon>
        <taxon>Dikarya</taxon>
        <taxon>Ascomycota</taxon>
        <taxon>Pezizomycotina</taxon>
        <taxon>Dothideomycetes</taxon>
        <taxon>Dothideomycetidae</taxon>
        <taxon>Mycosphaerellales</taxon>
        <taxon>Teratosphaeriaceae</taxon>
        <taxon>Elasticomyces</taxon>
    </lineage>
</organism>
<dbReference type="SUPFAM" id="SSF51735">
    <property type="entry name" value="NAD(P)-binding Rossmann-fold domains"/>
    <property type="match status" value="1"/>
</dbReference>
<dbReference type="InterPro" id="IPR051265">
    <property type="entry name" value="HIBADH-related_NP60_sf"/>
</dbReference>
<dbReference type="InterPro" id="IPR015814">
    <property type="entry name" value="Pgluconate_DH_NAD-bd_C"/>
</dbReference>
<dbReference type="Proteomes" id="UP001310594">
    <property type="component" value="Unassembled WGS sequence"/>
</dbReference>
<evidence type="ECO:0000259" key="4">
    <source>
        <dbReference type="Pfam" id="PF09130"/>
    </source>
</evidence>
<dbReference type="GO" id="GO:0140673">
    <property type="term" value="P:transcription elongation-coupled chromatin remodeling"/>
    <property type="evidence" value="ECO:0007669"/>
    <property type="project" value="TreeGrafter"/>
</dbReference>
<feature type="compositionally biased region" description="Basic and acidic residues" evidence="2">
    <location>
        <begin position="291"/>
        <end position="302"/>
    </location>
</feature>
<accession>A0AAN7W574</accession>
<dbReference type="EMBL" id="JAVRQU010000011">
    <property type="protein sequence ID" value="KAK5697455.1"/>
    <property type="molecule type" value="Genomic_DNA"/>
</dbReference>
<dbReference type="GO" id="GO:0031491">
    <property type="term" value="F:nucleosome binding"/>
    <property type="evidence" value="ECO:0007669"/>
    <property type="project" value="TreeGrafter"/>
</dbReference>
<comment type="caution">
    <text evidence="5">The sequence shown here is derived from an EMBL/GenBank/DDBJ whole genome shotgun (WGS) entry which is preliminary data.</text>
</comment>
<protein>
    <recommendedName>
        <fullName evidence="7">Phosphogluconate dehydrogenase NAD-binding putative C-terminal domain-containing protein</fullName>
    </recommendedName>
</protein>
<evidence type="ECO:0008006" key="7">
    <source>
        <dbReference type="Google" id="ProtNLM"/>
    </source>
</evidence>
<evidence type="ECO:0000313" key="5">
    <source>
        <dbReference type="EMBL" id="KAK5697455.1"/>
    </source>
</evidence>
<dbReference type="InterPro" id="IPR036291">
    <property type="entry name" value="NAD(P)-bd_dom_sf"/>
</dbReference>
<name>A0AAN7W574_9PEZI</name>